<evidence type="ECO:0000313" key="3">
    <source>
        <dbReference type="Proteomes" id="UP001139887"/>
    </source>
</evidence>
<sequence>MKVPFFRSRNKTSAASDETASTRSNSSKAPKDQVVSDTEVAVRPSATATLARAPYSSPSVTNMGGNGGQLSELQAFLGQIDEFQGEAQRLFPENRALDQILGELRDECQRRVDYITRVSTPPAWMSPPQQQQQRAATNGRRSTLAAIAPARQGRAHSNYYAPSLSTDTGSESEHNARHDYLAHPPRTTAARRAVVSSSSSSSNSPSSPERGTTQPQSSTVGQRDARIGDRRRKTAPQSMFVLPGMPADSIGPISGSSHATSRQQQRSSMAISASEAPRLPRVRTSSVDASLRPQSFIDSSSAAASSNDITALAAQLNAKGSLATVRTNAAKPRQQHMPAVKAASTSYVLTIKLGGSKIEAAFSSGLQTSLISMQLAAAMGLNVSKVPSNSRVWSSGGKSWPVAGEVTALPFACGNMTFTHNFKVVQGSAAGNDMTRDMVLGNDFCVGNKGRIKDNRLHLEKLCMPISVPVRQIPAQ</sequence>
<feature type="compositionally biased region" description="Basic and acidic residues" evidence="1">
    <location>
        <begin position="171"/>
        <end position="181"/>
    </location>
</feature>
<comment type="caution">
    <text evidence="2">The sequence shown here is derived from an EMBL/GenBank/DDBJ whole genome shotgun (WGS) entry which is preliminary data.</text>
</comment>
<evidence type="ECO:0000313" key="2">
    <source>
        <dbReference type="EMBL" id="KAJ2851992.1"/>
    </source>
</evidence>
<dbReference type="Gene3D" id="2.40.70.10">
    <property type="entry name" value="Acid Proteases"/>
    <property type="match status" value="1"/>
</dbReference>
<dbReference type="EMBL" id="JANBUW010000006">
    <property type="protein sequence ID" value="KAJ2851992.1"/>
    <property type="molecule type" value="Genomic_DNA"/>
</dbReference>
<feature type="compositionally biased region" description="Polar residues" evidence="1">
    <location>
        <begin position="254"/>
        <end position="271"/>
    </location>
</feature>
<dbReference type="OrthoDB" id="5579551at2759"/>
<protein>
    <submittedName>
        <fullName evidence="2">Uncharacterized protein</fullName>
    </submittedName>
</protein>
<dbReference type="CDD" id="cd00303">
    <property type="entry name" value="retropepsin_like"/>
    <property type="match status" value="1"/>
</dbReference>
<keyword evidence="3" id="KW-1185">Reference proteome</keyword>
<dbReference type="InterPro" id="IPR021109">
    <property type="entry name" value="Peptidase_aspartic_dom_sf"/>
</dbReference>
<feature type="compositionally biased region" description="Polar residues" evidence="1">
    <location>
        <begin position="209"/>
        <end position="221"/>
    </location>
</feature>
<reference evidence="2" key="1">
    <citation type="submission" date="2022-07" db="EMBL/GenBank/DDBJ databases">
        <title>Phylogenomic reconstructions and comparative analyses of Kickxellomycotina fungi.</title>
        <authorList>
            <person name="Reynolds N.K."/>
            <person name="Stajich J.E."/>
            <person name="Barry K."/>
            <person name="Grigoriev I.V."/>
            <person name="Crous P."/>
            <person name="Smith M.E."/>
        </authorList>
    </citation>
    <scope>NUCLEOTIDE SEQUENCE</scope>
    <source>
        <strain evidence="2">NRRL 1566</strain>
    </source>
</reference>
<name>A0A9W8M1K9_9FUNG</name>
<dbReference type="Proteomes" id="UP001139887">
    <property type="component" value="Unassembled WGS sequence"/>
</dbReference>
<proteinExistence type="predicted"/>
<accession>A0A9W8M1K9</accession>
<organism evidence="2 3">
    <name type="scientific">Coemansia brasiliensis</name>
    <dbReference type="NCBI Taxonomy" id="2650707"/>
    <lineage>
        <taxon>Eukaryota</taxon>
        <taxon>Fungi</taxon>
        <taxon>Fungi incertae sedis</taxon>
        <taxon>Zoopagomycota</taxon>
        <taxon>Kickxellomycotina</taxon>
        <taxon>Kickxellomycetes</taxon>
        <taxon>Kickxellales</taxon>
        <taxon>Kickxellaceae</taxon>
        <taxon>Coemansia</taxon>
    </lineage>
</organism>
<feature type="compositionally biased region" description="Polar residues" evidence="1">
    <location>
        <begin position="127"/>
        <end position="141"/>
    </location>
</feature>
<feature type="compositionally biased region" description="Polar residues" evidence="1">
    <location>
        <begin position="11"/>
        <end position="28"/>
    </location>
</feature>
<dbReference type="AlphaFoldDB" id="A0A9W8M1K9"/>
<feature type="compositionally biased region" description="Low complexity" evidence="1">
    <location>
        <begin position="184"/>
        <end position="208"/>
    </location>
</feature>
<gene>
    <name evidence="2" type="ORF">IWW36_000571</name>
</gene>
<feature type="region of interest" description="Disordered" evidence="1">
    <location>
        <begin position="120"/>
        <end position="289"/>
    </location>
</feature>
<evidence type="ECO:0000256" key="1">
    <source>
        <dbReference type="SAM" id="MobiDB-lite"/>
    </source>
</evidence>
<feature type="region of interest" description="Disordered" evidence="1">
    <location>
        <begin position="1"/>
        <end position="41"/>
    </location>
</feature>